<keyword evidence="1" id="KW-1133">Transmembrane helix</keyword>
<dbReference type="RefSeq" id="WP_086066454.1">
    <property type="nucleotide sequence ID" value="NZ_CP021108.1"/>
</dbReference>
<reference evidence="2 3" key="1">
    <citation type="submission" date="2017-05" db="EMBL/GenBank/DDBJ databases">
        <title>Complete and WGS of Bordetella genogroups.</title>
        <authorList>
            <person name="Spilker T."/>
            <person name="LiPuma J."/>
        </authorList>
    </citation>
    <scope>NUCLEOTIDE SEQUENCE [LARGE SCALE GENOMIC DNA]</scope>
    <source>
        <strain evidence="2 3">AU19157</strain>
    </source>
</reference>
<keyword evidence="1" id="KW-0472">Membrane</keyword>
<gene>
    <name evidence="2" type="ORF">CAL12_21360</name>
</gene>
<accession>A0A1W6YPU9</accession>
<proteinExistence type="predicted"/>
<organism evidence="2 3">
    <name type="scientific">Bordetella genomosp. 8</name>
    <dbReference type="NCBI Taxonomy" id="1416806"/>
    <lineage>
        <taxon>Bacteria</taxon>
        <taxon>Pseudomonadati</taxon>
        <taxon>Pseudomonadota</taxon>
        <taxon>Betaproteobacteria</taxon>
        <taxon>Burkholderiales</taxon>
        <taxon>Alcaligenaceae</taxon>
        <taxon>Bordetella</taxon>
    </lineage>
</organism>
<dbReference type="EMBL" id="CP021108">
    <property type="protein sequence ID" value="ARP83112.1"/>
    <property type="molecule type" value="Genomic_DNA"/>
</dbReference>
<dbReference type="KEGG" id="bgv:CAL12_21360"/>
<dbReference type="AlphaFoldDB" id="A0A1W6YPU9"/>
<dbReference type="Pfam" id="PF10617">
    <property type="entry name" value="DUF2474"/>
    <property type="match status" value="1"/>
</dbReference>
<feature type="transmembrane region" description="Helical" evidence="1">
    <location>
        <begin position="7"/>
        <end position="32"/>
    </location>
</feature>
<keyword evidence="1" id="KW-0812">Transmembrane</keyword>
<evidence type="ECO:0000313" key="3">
    <source>
        <dbReference type="Proteomes" id="UP000194151"/>
    </source>
</evidence>
<name>A0A1W6YPU9_9BORD</name>
<sequence>MRIWKRLAWLIVIWAASVAVLGGVALIVRWMMSAAGLTLH</sequence>
<evidence type="ECO:0000313" key="2">
    <source>
        <dbReference type="EMBL" id="ARP83112.1"/>
    </source>
</evidence>
<dbReference type="InterPro" id="IPR018895">
    <property type="entry name" value="DUF2474"/>
</dbReference>
<evidence type="ECO:0000256" key="1">
    <source>
        <dbReference type="SAM" id="Phobius"/>
    </source>
</evidence>
<dbReference type="Proteomes" id="UP000194151">
    <property type="component" value="Chromosome"/>
</dbReference>
<protein>
    <submittedName>
        <fullName evidence="2">DUF2474 domain-containing protein</fullName>
    </submittedName>
</protein>
<keyword evidence="3" id="KW-1185">Reference proteome</keyword>